<protein>
    <submittedName>
        <fullName evidence="2">Uncharacterized protein</fullName>
    </submittedName>
</protein>
<evidence type="ECO:0000256" key="1">
    <source>
        <dbReference type="SAM" id="SignalP"/>
    </source>
</evidence>
<proteinExistence type="predicted"/>
<dbReference type="EMBL" id="JBHUIW010000001">
    <property type="protein sequence ID" value="MFD2180712.1"/>
    <property type="molecule type" value="Genomic_DNA"/>
</dbReference>
<feature type="signal peptide" evidence="1">
    <location>
        <begin position="1"/>
        <end position="26"/>
    </location>
</feature>
<organism evidence="2 3">
    <name type="scientific">Rhodoplanes azumiensis</name>
    <dbReference type="NCBI Taxonomy" id="1897628"/>
    <lineage>
        <taxon>Bacteria</taxon>
        <taxon>Pseudomonadati</taxon>
        <taxon>Pseudomonadota</taxon>
        <taxon>Alphaproteobacteria</taxon>
        <taxon>Hyphomicrobiales</taxon>
        <taxon>Nitrobacteraceae</taxon>
        <taxon>Rhodoplanes</taxon>
    </lineage>
</organism>
<name>A0ABW5AF23_9BRAD</name>
<keyword evidence="3" id="KW-1185">Reference proteome</keyword>
<reference evidence="3" key="1">
    <citation type="journal article" date="2019" name="Int. J. Syst. Evol. Microbiol.">
        <title>The Global Catalogue of Microorganisms (GCM) 10K type strain sequencing project: providing services to taxonomists for standard genome sequencing and annotation.</title>
        <authorList>
            <consortium name="The Broad Institute Genomics Platform"/>
            <consortium name="The Broad Institute Genome Sequencing Center for Infectious Disease"/>
            <person name="Wu L."/>
            <person name="Ma J."/>
        </authorList>
    </citation>
    <scope>NUCLEOTIDE SEQUENCE [LARGE SCALE GENOMIC DNA]</scope>
    <source>
        <strain evidence="3">CGMCC 1.6774</strain>
    </source>
</reference>
<dbReference type="Proteomes" id="UP001597314">
    <property type="component" value="Unassembled WGS sequence"/>
</dbReference>
<gene>
    <name evidence="2" type="ORF">ACFSOX_00970</name>
</gene>
<sequence>MVSSPLRASLLATAVLFVLGAVSAVAGDAMPAAGERTAGLGWTEVGPPTARFAPAAPLRLGTLQATDLLGPVTLVRPARPYDLEAFSPHLTGTPQAPATAIADPLYGKAPLMAQGVE</sequence>
<accession>A0ABW5AF23</accession>
<comment type="caution">
    <text evidence="2">The sequence shown here is derived from an EMBL/GenBank/DDBJ whole genome shotgun (WGS) entry which is preliminary data.</text>
</comment>
<evidence type="ECO:0000313" key="3">
    <source>
        <dbReference type="Proteomes" id="UP001597314"/>
    </source>
</evidence>
<evidence type="ECO:0000313" key="2">
    <source>
        <dbReference type="EMBL" id="MFD2180712.1"/>
    </source>
</evidence>
<dbReference type="RefSeq" id="WP_378475925.1">
    <property type="nucleotide sequence ID" value="NZ_JBHUIW010000001.1"/>
</dbReference>
<feature type="chain" id="PRO_5045969140" evidence="1">
    <location>
        <begin position="27"/>
        <end position="117"/>
    </location>
</feature>
<keyword evidence="1" id="KW-0732">Signal</keyword>